<dbReference type="InterPro" id="IPR046947">
    <property type="entry name" value="LytR-like"/>
</dbReference>
<dbReference type="AlphaFoldDB" id="A0A2K8Z8N9"/>
<dbReference type="EMBL" id="CP025096">
    <property type="protein sequence ID" value="AUD06243.1"/>
    <property type="molecule type" value="Genomic_DNA"/>
</dbReference>
<organism evidence="4 5">
    <name type="scientific">Spirosoma pollinicola</name>
    <dbReference type="NCBI Taxonomy" id="2057025"/>
    <lineage>
        <taxon>Bacteria</taxon>
        <taxon>Pseudomonadati</taxon>
        <taxon>Bacteroidota</taxon>
        <taxon>Cytophagia</taxon>
        <taxon>Cytophagales</taxon>
        <taxon>Cytophagaceae</taxon>
        <taxon>Spirosoma</taxon>
    </lineage>
</organism>
<feature type="modified residue" description="4-aspartylphosphate" evidence="1">
    <location>
        <position position="57"/>
    </location>
</feature>
<name>A0A2K8Z8N9_9BACT</name>
<keyword evidence="5" id="KW-1185">Reference proteome</keyword>
<feature type="domain" description="Response regulatory" evidence="2">
    <location>
        <begin position="6"/>
        <end position="117"/>
    </location>
</feature>
<dbReference type="OrthoDB" id="983052at2"/>
<dbReference type="Proteomes" id="UP000232883">
    <property type="component" value="Chromosome"/>
</dbReference>
<evidence type="ECO:0000256" key="1">
    <source>
        <dbReference type="PROSITE-ProRule" id="PRU00169"/>
    </source>
</evidence>
<dbReference type="Gene3D" id="2.40.50.1020">
    <property type="entry name" value="LytTr DNA-binding domain"/>
    <property type="match status" value="1"/>
</dbReference>
<dbReference type="PANTHER" id="PTHR37299:SF1">
    <property type="entry name" value="STAGE 0 SPORULATION PROTEIN A HOMOLOG"/>
    <property type="match status" value="1"/>
</dbReference>
<protein>
    <recommendedName>
        <fullName evidence="6">DNA-binding response regulator</fullName>
    </recommendedName>
</protein>
<accession>A0A2K8Z8N9</accession>
<dbReference type="Gene3D" id="3.40.50.2300">
    <property type="match status" value="1"/>
</dbReference>
<feature type="domain" description="HTH LytTR-type" evidence="3">
    <location>
        <begin position="156"/>
        <end position="223"/>
    </location>
</feature>
<dbReference type="Pfam" id="PF00072">
    <property type="entry name" value="Response_reg"/>
    <property type="match status" value="1"/>
</dbReference>
<evidence type="ECO:0000259" key="3">
    <source>
        <dbReference type="PROSITE" id="PS50930"/>
    </source>
</evidence>
<dbReference type="SMART" id="SM00448">
    <property type="entry name" value="REC"/>
    <property type="match status" value="1"/>
</dbReference>
<dbReference type="Pfam" id="PF04397">
    <property type="entry name" value="LytTR"/>
    <property type="match status" value="1"/>
</dbReference>
<gene>
    <name evidence="4" type="ORF">CWM47_33010</name>
</gene>
<dbReference type="SUPFAM" id="SSF52172">
    <property type="entry name" value="CheY-like"/>
    <property type="match status" value="1"/>
</dbReference>
<reference evidence="4 5" key="1">
    <citation type="submission" date="2017-11" db="EMBL/GenBank/DDBJ databases">
        <title>Taxonomic description and genome sequences of Spirosoma HA7 sp. nov., isolated from pollen microhabitat of Corylus avellana.</title>
        <authorList>
            <person name="Ambika Manirajan B."/>
            <person name="Suarez C."/>
            <person name="Ratering S."/>
            <person name="Geissler-Plaum R."/>
            <person name="Cardinale M."/>
            <person name="Sylvia S."/>
        </authorList>
    </citation>
    <scope>NUCLEOTIDE SEQUENCE [LARGE SCALE GENOMIC DNA]</scope>
    <source>
        <strain evidence="4 5">HA7</strain>
    </source>
</reference>
<dbReference type="InterPro" id="IPR011006">
    <property type="entry name" value="CheY-like_superfamily"/>
</dbReference>
<evidence type="ECO:0008006" key="6">
    <source>
        <dbReference type="Google" id="ProtNLM"/>
    </source>
</evidence>
<evidence type="ECO:0000313" key="4">
    <source>
        <dbReference type="EMBL" id="AUD06243.1"/>
    </source>
</evidence>
<sequence>MLKNYKVLIVEEDMSIVDQLNDFLQETKLNWTVYHAKNCLQAMLILQQEFIDLLLLDLVLPGMSGFELLGMFPLHPPTIVLAEHAEYGAESYNYDVKDYLLKPLTYTRFVYALRRALNQTSSFFASTMALPTPVAVVQPQATPVSKTGAPQPQKHIFLRKGRKIERFTIDDIFYIEANAFHSHIETKDGAAIVNEKISILEQQLTGSNFLRVHKSFMVNIEQVNSYNASSLWCGPHKIPIGVTFRKRVYARLQSLNYVSKS</sequence>
<dbReference type="PROSITE" id="PS50110">
    <property type="entry name" value="RESPONSE_REGULATORY"/>
    <property type="match status" value="1"/>
</dbReference>
<dbReference type="GO" id="GO:0003677">
    <property type="term" value="F:DNA binding"/>
    <property type="evidence" value="ECO:0007669"/>
    <property type="project" value="InterPro"/>
</dbReference>
<dbReference type="SMART" id="SM00850">
    <property type="entry name" value="LytTR"/>
    <property type="match status" value="1"/>
</dbReference>
<dbReference type="InterPro" id="IPR007492">
    <property type="entry name" value="LytTR_DNA-bd_dom"/>
</dbReference>
<keyword evidence="1" id="KW-0597">Phosphoprotein</keyword>
<dbReference type="InterPro" id="IPR001789">
    <property type="entry name" value="Sig_transdc_resp-reg_receiver"/>
</dbReference>
<dbReference type="PROSITE" id="PS50930">
    <property type="entry name" value="HTH_LYTTR"/>
    <property type="match status" value="1"/>
</dbReference>
<dbReference type="RefSeq" id="WP_100992793.1">
    <property type="nucleotide sequence ID" value="NZ_CP025096.1"/>
</dbReference>
<evidence type="ECO:0000259" key="2">
    <source>
        <dbReference type="PROSITE" id="PS50110"/>
    </source>
</evidence>
<dbReference type="GO" id="GO:0000156">
    <property type="term" value="F:phosphorelay response regulator activity"/>
    <property type="evidence" value="ECO:0007669"/>
    <property type="project" value="InterPro"/>
</dbReference>
<evidence type="ECO:0000313" key="5">
    <source>
        <dbReference type="Proteomes" id="UP000232883"/>
    </source>
</evidence>
<proteinExistence type="predicted"/>
<dbReference type="KEGG" id="spir:CWM47_33010"/>
<dbReference type="PANTHER" id="PTHR37299">
    <property type="entry name" value="TRANSCRIPTIONAL REGULATOR-RELATED"/>
    <property type="match status" value="1"/>
</dbReference>